<evidence type="ECO:0000256" key="1">
    <source>
        <dbReference type="SAM" id="MobiDB-lite"/>
    </source>
</evidence>
<feature type="compositionally biased region" description="Basic and acidic residues" evidence="1">
    <location>
        <begin position="45"/>
        <end position="58"/>
    </location>
</feature>
<dbReference type="EMBL" id="JARBHB010000001">
    <property type="protein sequence ID" value="KAJ8896911.1"/>
    <property type="molecule type" value="Genomic_DNA"/>
</dbReference>
<gene>
    <name evidence="2" type="ORF">PR048_002257</name>
</gene>
<dbReference type="Proteomes" id="UP001159363">
    <property type="component" value="Chromosome 1"/>
</dbReference>
<keyword evidence="3" id="KW-1185">Reference proteome</keyword>
<reference evidence="2 3" key="1">
    <citation type="submission" date="2023-02" db="EMBL/GenBank/DDBJ databases">
        <title>LHISI_Scaffold_Assembly.</title>
        <authorList>
            <person name="Stuart O.P."/>
            <person name="Cleave R."/>
            <person name="Magrath M.J.L."/>
            <person name="Mikheyev A.S."/>
        </authorList>
    </citation>
    <scope>NUCLEOTIDE SEQUENCE [LARGE SCALE GENOMIC DNA]</scope>
    <source>
        <strain evidence="2">Daus_M_001</strain>
        <tissue evidence="2">Leg muscle</tissue>
    </source>
</reference>
<evidence type="ECO:0000313" key="2">
    <source>
        <dbReference type="EMBL" id="KAJ8896911.1"/>
    </source>
</evidence>
<sequence length="447" mass="49717">MMPRGEPQLGPTENIKGEGVDTGAKRQLSNLHSTALQRKQARLARRSDERLEVRRGDNGRSDARTALVMASAVLQTSGCASSGLLPEIEDRMFEERRICCRVVLLSIRYRLFRDGLQQTSEHEYCVGPHLARQRAAISHCTDSTRGRNTCGEMLTHSVLIVTHIPLLSVGTGSWLEEVLGKEWEGIVYSLCYGPTPACALKDFGKPRKTEIRLAGPEIEPGCESNHSPPTEASRVRFLVRSLLHFRMWESCRTMPLVGGFSRGSPVSPSFSFRRRSMPRFAHSRAAQIRGSIRSAFITPPDYIHGLKRNGLFDDGKFQYARDSSINESGQKGKGLCALVRLWSRLTGWTMIQPPSDSSLPRLETVVKVTWVKQTDVPTSRRDEASTCRAEVVSEEARSTCRPQSRPCACQVRLALTARHRAALRSPVRACCADMATSRESRLAANIA</sequence>
<accession>A0ABQ9IJP2</accession>
<name>A0ABQ9IJP2_9NEOP</name>
<feature type="region of interest" description="Disordered" evidence="1">
    <location>
        <begin position="1"/>
        <end position="58"/>
    </location>
</feature>
<proteinExistence type="predicted"/>
<organism evidence="2 3">
    <name type="scientific">Dryococelus australis</name>
    <dbReference type="NCBI Taxonomy" id="614101"/>
    <lineage>
        <taxon>Eukaryota</taxon>
        <taxon>Metazoa</taxon>
        <taxon>Ecdysozoa</taxon>
        <taxon>Arthropoda</taxon>
        <taxon>Hexapoda</taxon>
        <taxon>Insecta</taxon>
        <taxon>Pterygota</taxon>
        <taxon>Neoptera</taxon>
        <taxon>Polyneoptera</taxon>
        <taxon>Phasmatodea</taxon>
        <taxon>Verophasmatodea</taxon>
        <taxon>Anareolatae</taxon>
        <taxon>Phasmatidae</taxon>
        <taxon>Eurycanthinae</taxon>
        <taxon>Dryococelus</taxon>
    </lineage>
</organism>
<evidence type="ECO:0000313" key="3">
    <source>
        <dbReference type="Proteomes" id="UP001159363"/>
    </source>
</evidence>
<comment type="caution">
    <text evidence="2">The sequence shown here is derived from an EMBL/GenBank/DDBJ whole genome shotgun (WGS) entry which is preliminary data.</text>
</comment>
<protein>
    <submittedName>
        <fullName evidence="2">Uncharacterized protein</fullName>
    </submittedName>
</protein>